<proteinExistence type="inferred from homology"/>
<keyword evidence="2 5" id="KW-0479">Metal-binding</keyword>
<dbReference type="InterPro" id="IPR050182">
    <property type="entry name" value="Cytochrome_P450_fam2"/>
</dbReference>
<comment type="cofactor">
    <cofactor evidence="5">
        <name>heme</name>
        <dbReference type="ChEBI" id="CHEBI:30413"/>
    </cofactor>
</comment>
<dbReference type="Proteomes" id="UP000054495">
    <property type="component" value="Unassembled WGS sequence"/>
</dbReference>
<evidence type="ECO:0000256" key="4">
    <source>
        <dbReference type="ARBA" id="ARBA00023033"/>
    </source>
</evidence>
<dbReference type="GO" id="GO:0005737">
    <property type="term" value="C:cytoplasm"/>
    <property type="evidence" value="ECO:0007669"/>
    <property type="project" value="TreeGrafter"/>
</dbReference>
<dbReference type="GO" id="GO:0020037">
    <property type="term" value="F:heme binding"/>
    <property type="evidence" value="ECO:0007669"/>
    <property type="project" value="InterPro"/>
</dbReference>
<feature type="binding site" description="axial binding residue" evidence="5">
    <location>
        <position position="318"/>
    </location>
    <ligand>
        <name>heme</name>
        <dbReference type="ChEBI" id="CHEBI:30413"/>
    </ligand>
    <ligandPart>
        <name>Fe</name>
        <dbReference type="ChEBI" id="CHEBI:18248"/>
    </ligandPart>
</feature>
<dbReference type="GO" id="GO:0006082">
    <property type="term" value="P:organic acid metabolic process"/>
    <property type="evidence" value="ECO:0007669"/>
    <property type="project" value="TreeGrafter"/>
</dbReference>
<evidence type="ECO:0000256" key="6">
    <source>
        <dbReference type="RuleBase" id="RU000461"/>
    </source>
</evidence>
<dbReference type="GO" id="GO:0006805">
    <property type="term" value="P:xenobiotic metabolic process"/>
    <property type="evidence" value="ECO:0007669"/>
    <property type="project" value="TreeGrafter"/>
</dbReference>
<dbReference type="AlphaFoldDB" id="A0A0D6LYJ8"/>
<dbReference type="InterPro" id="IPR001128">
    <property type="entry name" value="Cyt_P450"/>
</dbReference>
<evidence type="ECO:0000313" key="7">
    <source>
        <dbReference type="EMBL" id="EPB76889.1"/>
    </source>
</evidence>
<dbReference type="InterPro" id="IPR036396">
    <property type="entry name" value="Cyt_P450_sf"/>
</dbReference>
<gene>
    <name evidence="7" type="ORF">ANCCEY_04015</name>
</gene>
<evidence type="ECO:0000313" key="8">
    <source>
        <dbReference type="Proteomes" id="UP000054495"/>
    </source>
</evidence>
<dbReference type="PANTHER" id="PTHR24300:SF375">
    <property type="entry name" value="CYTOCHROME P450 FAMILY"/>
    <property type="match status" value="1"/>
</dbReference>
<evidence type="ECO:0008006" key="9">
    <source>
        <dbReference type="Google" id="ProtNLM"/>
    </source>
</evidence>
<dbReference type="Gene3D" id="1.10.630.10">
    <property type="entry name" value="Cytochrome P450"/>
    <property type="match status" value="2"/>
</dbReference>
<dbReference type="PANTHER" id="PTHR24300">
    <property type="entry name" value="CYTOCHROME P450 508A4-RELATED"/>
    <property type="match status" value="1"/>
</dbReference>
<evidence type="ECO:0000256" key="2">
    <source>
        <dbReference type="ARBA" id="ARBA00022723"/>
    </source>
</evidence>
<keyword evidence="4 6" id="KW-0503">Monooxygenase</keyword>
<comment type="similarity">
    <text evidence="1 6">Belongs to the cytochrome P450 family.</text>
</comment>
<keyword evidence="3 5" id="KW-0408">Iron</keyword>
<organism evidence="7 8">
    <name type="scientific">Ancylostoma ceylanicum</name>
    <dbReference type="NCBI Taxonomy" id="53326"/>
    <lineage>
        <taxon>Eukaryota</taxon>
        <taxon>Metazoa</taxon>
        <taxon>Ecdysozoa</taxon>
        <taxon>Nematoda</taxon>
        <taxon>Chromadorea</taxon>
        <taxon>Rhabditida</taxon>
        <taxon>Rhabditina</taxon>
        <taxon>Rhabditomorpha</taxon>
        <taxon>Strongyloidea</taxon>
        <taxon>Ancylostomatidae</taxon>
        <taxon>Ancylostomatinae</taxon>
        <taxon>Ancylostoma</taxon>
    </lineage>
</organism>
<dbReference type="InterPro" id="IPR017972">
    <property type="entry name" value="Cyt_P450_CS"/>
</dbReference>
<keyword evidence="6" id="KW-0560">Oxidoreductase</keyword>
<dbReference type="Pfam" id="PF00067">
    <property type="entry name" value="p450"/>
    <property type="match status" value="2"/>
</dbReference>
<evidence type="ECO:0000256" key="3">
    <source>
        <dbReference type="ARBA" id="ARBA00023004"/>
    </source>
</evidence>
<keyword evidence="5 6" id="KW-0349">Heme</keyword>
<dbReference type="GO" id="GO:0005506">
    <property type="term" value="F:iron ion binding"/>
    <property type="evidence" value="ECO:0007669"/>
    <property type="project" value="InterPro"/>
</dbReference>
<evidence type="ECO:0000256" key="1">
    <source>
        <dbReference type="ARBA" id="ARBA00010617"/>
    </source>
</evidence>
<dbReference type="InterPro" id="IPR002401">
    <property type="entry name" value="Cyt_P450_E_grp-I"/>
</dbReference>
<dbReference type="SUPFAM" id="SSF48264">
    <property type="entry name" value="Cytochrome P450"/>
    <property type="match status" value="1"/>
</dbReference>
<dbReference type="EMBL" id="KE124851">
    <property type="protein sequence ID" value="EPB76889.1"/>
    <property type="molecule type" value="Genomic_DNA"/>
</dbReference>
<dbReference type="GO" id="GO:0016712">
    <property type="term" value="F:oxidoreductase activity, acting on paired donors, with incorporation or reduction of molecular oxygen, reduced flavin or flavoprotein as one donor, and incorporation of one atom of oxygen"/>
    <property type="evidence" value="ECO:0007669"/>
    <property type="project" value="TreeGrafter"/>
</dbReference>
<name>A0A0D6LYJ8_9BILA</name>
<sequence length="376" mass="43376">MDQYSVSDFSTREATGVKNNEGPFPLPLIGNLHQLVYAMFACKKTFVEAISDFAKKYGSVHTFWFGPMPTVNICDYATAVDAMVKKGSAFADRNVPYMFTAVRGNRGIIVSNGPLWQEQRRFALHTLRNFGMGRNIIEERIMYEFEITCEELEKRLNAGEASIDPDKMFDLLVGNIINRMLFTDRFEKKDEQRFFALKEKMDKSMENFSMFDMLLFAEWSEDLPLIRSRKECLLKPFDDVINFIRGQIDQSMWRDTSEDTVVGEFLIPKGTAISAQISVIMNDEKYFKDNHEFNPDRYLTEDKIDHMVVSFGLGKRACPGESLAQAELYLIIANLLLRFEVTLDEEHLPSMQASQEKPGALRIAKPYHIHFKKRVL</sequence>
<evidence type="ECO:0000256" key="5">
    <source>
        <dbReference type="PIRSR" id="PIRSR602401-1"/>
    </source>
</evidence>
<reference evidence="7 8" key="1">
    <citation type="submission" date="2013-05" db="EMBL/GenBank/DDBJ databases">
        <title>Draft genome of the parasitic nematode Anyclostoma ceylanicum.</title>
        <authorList>
            <person name="Mitreva M."/>
        </authorList>
    </citation>
    <scope>NUCLEOTIDE SEQUENCE [LARGE SCALE GENOMIC DNA]</scope>
</reference>
<keyword evidence="8" id="KW-1185">Reference proteome</keyword>
<dbReference type="PROSITE" id="PS00086">
    <property type="entry name" value="CYTOCHROME_P450"/>
    <property type="match status" value="1"/>
</dbReference>
<dbReference type="PRINTS" id="PR00463">
    <property type="entry name" value="EP450I"/>
</dbReference>
<protein>
    <recommendedName>
        <fullName evidence="9">Unspecific monooxygenase</fullName>
    </recommendedName>
</protein>
<accession>A0A0D6LYJ8</accession>